<dbReference type="Pfam" id="PF20778">
    <property type="entry name" value="SLS1_C"/>
    <property type="match status" value="1"/>
</dbReference>
<dbReference type="InterPro" id="IPR048400">
    <property type="entry name" value="SLS1_N"/>
</dbReference>
<dbReference type="Pfam" id="PF20776">
    <property type="entry name" value="SLS1_N"/>
    <property type="match status" value="1"/>
</dbReference>
<dbReference type="AlphaFoldDB" id="A0AAV9I1R5"/>
<dbReference type="EMBL" id="MU864929">
    <property type="protein sequence ID" value="KAK4466931.1"/>
    <property type="molecule type" value="Genomic_DNA"/>
</dbReference>
<feature type="region of interest" description="Disordered" evidence="1">
    <location>
        <begin position="573"/>
        <end position="595"/>
    </location>
</feature>
<feature type="domain" description="SLS1 first KH" evidence="2">
    <location>
        <begin position="359"/>
        <end position="427"/>
    </location>
</feature>
<dbReference type="Proteomes" id="UP001321749">
    <property type="component" value="Unassembled WGS sequence"/>
</dbReference>
<reference evidence="5" key="1">
    <citation type="journal article" date="2023" name="Mol. Phylogenet. Evol.">
        <title>Genome-scale phylogeny and comparative genomics of the fungal order Sordariales.</title>
        <authorList>
            <person name="Hensen N."/>
            <person name="Bonometti L."/>
            <person name="Westerberg I."/>
            <person name="Brannstrom I.O."/>
            <person name="Guillou S."/>
            <person name="Cros-Aarteil S."/>
            <person name="Calhoun S."/>
            <person name="Haridas S."/>
            <person name="Kuo A."/>
            <person name="Mondo S."/>
            <person name="Pangilinan J."/>
            <person name="Riley R."/>
            <person name="LaButti K."/>
            <person name="Andreopoulos B."/>
            <person name="Lipzen A."/>
            <person name="Chen C."/>
            <person name="Yan M."/>
            <person name="Daum C."/>
            <person name="Ng V."/>
            <person name="Clum A."/>
            <person name="Steindorff A."/>
            <person name="Ohm R.A."/>
            <person name="Martin F."/>
            <person name="Silar P."/>
            <person name="Natvig D.O."/>
            <person name="Lalanne C."/>
            <person name="Gautier V."/>
            <person name="Ament-Velasquez S.L."/>
            <person name="Kruys A."/>
            <person name="Hutchinson M.I."/>
            <person name="Powell A.J."/>
            <person name="Barry K."/>
            <person name="Miller A.N."/>
            <person name="Grigoriev I.V."/>
            <person name="Debuchy R."/>
            <person name="Gladieux P."/>
            <person name="Hiltunen Thoren M."/>
            <person name="Johannesson H."/>
        </authorList>
    </citation>
    <scope>NUCLEOTIDE SEQUENCE</scope>
    <source>
        <strain evidence="5">PSN324</strain>
    </source>
</reference>
<keyword evidence="6" id="KW-1185">Reference proteome</keyword>
<dbReference type="InterPro" id="IPR048401">
    <property type="entry name" value="SLS1_C"/>
</dbReference>
<dbReference type="InterPro" id="IPR032741">
    <property type="entry name" value="Sls1_KH-1"/>
</dbReference>
<feature type="region of interest" description="Disordered" evidence="1">
    <location>
        <begin position="73"/>
        <end position="103"/>
    </location>
</feature>
<name>A0AAV9I1R5_9PEZI</name>
<evidence type="ECO:0000313" key="6">
    <source>
        <dbReference type="Proteomes" id="UP001321749"/>
    </source>
</evidence>
<evidence type="ECO:0000259" key="3">
    <source>
        <dbReference type="Pfam" id="PF20776"/>
    </source>
</evidence>
<protein>
    <submittedName>
        <fullName evidence="5">Mitochondrial inner-membrane-bound regulator-domain-containing protein</fullName>
    </submittedName>
</protein>
<organism evidence="5 6">
    <name type="scientific">Cladorrhinum samala</name>
    <dbReference type="NCBI Taxonomy" id="585594"/>
    <lineage>
        <taxon>Eukaryota</taxon>
        <taxon>Fungi</taxon>
        <taxon>Dikarya</taxon>
        <taxon>Ascomycota</taxon>
        <taxon>Pezizomycotina</taxon>
        <taxon>Sordariomycetes</taxon>
        <taxon>Sordariomycetidae</taxon>
        <taxon>Sordariales</taxon>
        <taxon>Podosporaceae</taxon>
        <taxon>Cladorrhinum</taxon>
    </lineage>
</organism>
<comment type="caution">
    <text evidence="5">The sequence shown here is derived from an EMBL/GenBank/DDBJ whole genome shotgun (WGS) entry which is preliminary data.</text>
</comment>
<gene>
    <name evidence="5" type="ORF">QBC42DRAFT_42607</name>
</gene>
<feature type="region of interest" description="Disordered" evidence="1">
    <location>
        <begin position="132"/>
        <end position="158"/>
    </location>
</feature>
<dbReference type="GO" id="GO:0005743">
    <property type="term" value="C:mitochondrial inner membrane"/>
    <property type="evidence" value="ECO:0007669"/>
    <property type="project" value="InterPro"/>
</dbReference>
<feature type="domain" description="SLS1 C-terminal" evidence="4">
    <location>
        <begin position="529"/>
        <end position="836"/>
    </location>
</feature>
<evidence type="ECO:0000256" key="1">
    <source>
        <dbReference type="SAM" id="MobiDB-lite"/>
    </source>
</evidence>
<feature type="domain" description="SLS1 N-terminal" evidence="3">
    <location>
        <begin position="235"/>
        <end position="351"/>
    </location>
</feature>
<dbReference type="Pfam" id="PF14611">
    <property type="entry name" value="KH_SLS1_1"/>
    <property type="match status" value="1"/>
</dbReference>
<evidence type="ECO:0000259" key="4">
    <source>
        <dbReference type="Pfam" id="PF20778"/>
    </source>
</evidence>
<proteinExistence type="predicted"/>
<evidence type="ECO:0000259" key="2">
    <source>
        <dbReference type="Pfam" id="PF14611"/>
    </source>
</evidence>
<evidence type="ECO:0000313" key="5">
    <source>
        <dbReference type="EMBL" id="KAK4466931.1"/>
    </source>
</evidence>
<accession>A0AAV9I1R5</accession>
<sequence>MFGRKVTGHGSFICLRCRLQQRLQLTGAGAARRPPFSYPSYSTLSALSSRTNLPSRSSPFPAPKLFRRSFATEARSAPDAEPLTTENFFDTPEPQSEQQQKESIDAQDFENAFFNDPSTQTRQEGSMSADDFQGVLDGKAEPGEVSSQPSFTISRDRDIGPRLRKGPRWWKRRDMHVTAEGESISIPILGAPGSTLVVREVQKIAKKKLPELAPLDPIKLGMSMEDYLAQINDDKATIEEYLLNIHEMQPEDSRLISTREFLDLKDALVKGFTAPQLKSYMKHWETAQKMRGSNKLRIDRPWIAERRPWVPIIENAVETVEPELYGYILPDMTPKEQDAIRIMRTCWDLSVREVAAGQGYLDVRFRDVEFGLLTLGSQIWLQHIARRYLKPGKQIELYRQSGFCSIMAPMHTAYSILETINLFLENTVTVRFATKLISSSPLHLGTAILEKVGLMTSSVVRMEPSGREISVTWVELPDRKQRPEVEDPGEMVLRLLSYAYRSRPRASSDLVVVPADIEGRYIPEIDCEQKLPWQERSTKWARYTAALPLSSTPNSSSAVRGVTRSGRIPPGILRFPIDNTNSSGPSSGDWSASPRTETSAIFGRVLFPQFEANSPLKAPPSIFATPTNDLTHTFSSLLPSVRSLNFHTNLYEEGLWHTIVIMRLIPAPDLPKEIIAAAPELEVRLEADHQEVQRIVSVRAITDVYTGDVLFPASHVDVRLNQTRFYELDGRHVDKHAEPIIHFLEDSDLRPWEGKVATPPNLDGIKLPLKMFSSLPKSVSVEEGDLIKMDYMFGGLEIRRTVTAEHKGLKMRYTHIEGGRRRGRRSELSLDAVPVDVSKLKDGVPEKKAVAEQEKILEGLYVKDYKMAGEVLDLDEAVHAMDYDAANAVAKAKRLEEEETRKTGMNKGEQSRTVTEDEFFMVAAKIALAEGSINWFGKYSPTP</sequence>
<feature type="compositionally biased region" description="Low complexity" evidence="1">
    <location>
        <begin position="582"/>
        <end position="594"/>
    </location>
</feature>
<reference evidence="5" key="2">
    <citation type="submission" date="2023-06" db="EMBL/GenBank/DDBJ databases">
        <authorList>
            <consortium name="Lawrence Berkeley National Laboratory"/>
            <person name="Mondo S.J."/>
            <person name="Hensen N."/>
            <person name="Bonometti L."/>
            <person name="Westerberg I."/>
            <person name="Brannstrom I.O."/>
            <person name="Guillou S."/>
            <person name="Cros-Aarteil S."/>
            <person name="Calhoun S."/>
            <person name="Haridas S."/>
            <person name="Kuo A."/>
            <person name="Pangilinan J."/>
            <person name="Riley R."/>
            <person name="Labutti K."/>
            <person name="Andreopoulos B."/>
            <person name="Lipzen A."/>
            <person name="Chen C."/>
            <person name="Yanf M."/>
            <person name="Daum C."/>
            <person name="Ng V."/>
            <person name="Clum A."/>
            <person name="Steindorff A."/>
            <person name="Ohm R."/>
            <person name="Martin F."/>
            <person name="Silar P."/>
            <person name="Natvig D."/>
            <person name="Lalanne C."/>
            <person name="Gautier V."/>
            <person name="Ament-Velasquez S.L."/>
            <person name="Kruys A."/>
            <person name="Hutchinson M.I."/>
            <person name="Powell A.J."/>
            <person name="Barry K."/>
            <person name="Miller A.N."/>
            <person name="Grigoriev I.V."/>
            <person name="Debuchy R."/>
            <person name="Gladieux P."/>
            <person name="Thoren M.H."/>
            <person name="Johannesson H."/>
        </authorList>
    </citation>
    <scope>NUCLEOTIDE SEQUENCE</scope>
    <source>
        <strain evidence="5">PSN324</strain>
    </source>
</reference>